<dbReference type="SUPFAM" id="SSF63829">
    <property type="entry name" value="Calcium-dependent phosphotriesterase"/>
    <property type="match status" value="1"/>
</dbReference>
<feature type="chain" id="PRO_5022079318" description="Sugar lactone lactonase YvrE" evidence="1">
    <location>
        <begin position="25"/>
        <end position="314"/>
    </location>
</feature>
<dbReference type="AlphaFoldDB" id="A0A543CP70"/>
<dbReference type="RefSeq" id="WP_141957450.1">
    <property type="nucleotide sequence ID" value="NZ_VFOZ01000001.1"/>
</dbReference>
<dbReference type="PANTHER" id="PTHR42060:SF1">
    <property type="entry name" value="NHL REPEAT-CONTAINING PROTEIN"/>
    <property type="match status" value="1"/>
</dbReference>
<dbReference type="Gene3D" id="2.120.10.30">
    <property type="entry name" value="TolB, C-terminal domain"/>
    <property type="match status" value="1"/>
</dbReference>
<dbReference type="EMBL" id="VFOZ01000001">
    <property type="protein sequence ID" value="TQL98902.1"/>
    <property type="molecule type" value="Genomic_DNA"/>
</dbReference>
<accession>A0A543CP70</accession>
<dbReference type="OrthoDB" id="9768084at2"/>
<reference evidence="2 3" key="1">
    <citation type="submission" date="2019-06" db="EMBL/GenBank/DDBJ databases">
        <title>Sequencing the genomes of 1000 actinobacteria strains.</title>
        <authorList>
            <person name="Klenk H.-P."/>
        </authorList>
    </citation>
    <scope>NUCLEOTIDE SEQUENCE [LARGE SCALE GENOMIC DNA]</scope>
    <source>
        <strain evidence="2 3">DSM 102200</strain>
    </source>
</reference>
<dbReference type="Proteomes" id="UP000316096">
    <property type="component" value="Unassembled WGS sequence"/>
</dbReference>
<evidence type="ECO:0000313" key="2">
    <source>
        <dbReference type="EMBL" id="TQL98902.1"/>
    </source>
</evidence>
<keyword evidence="3" id="KW-1185">Reference proteome</keyword>
<evidence type="ECO:0000313" key="3">
    <source>
        <dbReference type="Proteomes" id="UP000316096"/>
    </source>
</evidence>
<keyword evidence="1" id="KW-0732">Signal</keyword>
<organism evidence="2 3">
    <name type="scientific">Actinoallomurus bryophytorum</name>
    <dbReference type="NCBI Taxonomy" id="1490222"/>
    <lineage>
        <taxon>Bacteria</taxon>
        <taxon>Bacillati</taxon>
        <taxon>Actinomycetota</taxon>
        <taxon>Actinomycetes</taxon>
        <taxon>Streptosporangiales</taxon>
        <taxon>Thermomonosporaceae</taxon>
        <taxon>Actinoallomurus</taxon>
    </lineage>
</organism>
<dbReference type="PANTHER" id="PTHR42060">
    <property type="entry name" value="NHL REPEAT-CONTAINING PROTEIN-RELATED"/>
    <property type="match status" value="1"/>
</dbReference>
<gene>
    <name evidence="2" type="ORF">FB559_4550</name>
</gene>
<dbReference type="InterPro" id="IPR052998">
    <property type="entry name" value="Hetero-Diels-Alderase-like"/>
</dbReference>
<comment type="caution">
    <text evidence="2">The sequence shown here is derived from an EMBL/GenBank/DDBJ whole genome shotgun (WGS) entry which is preliminary data.</text>
</comment>
<sequence length="314" mass="31686">MSFLSNAAIAAALAAILAGTPALASAPPVGDPRVLVHLDQATGQQPENIALEPDGSADLTFAYTGEIARVDLTGRVRIVGRIPVPGDGDVPGDHHKIFLGGIVRAPDGALYVTVSTGTAGGTGVYRVRPGTAPVRIAALPADGFLNGMAADWRTGRLYVADSAHPVIWSMPAGGGAPAEWATGDVLTPAGGFGANGVKVHGGAVWVSNIGAGTLIRIPIGRTGTSGAPSVVAKDLGPVDDFAFTGGGRTVLAAVNQENKVVMIDRSGRAEDVLTSADGLDNPTAVAVRGKDVYVTDGAYFGGGDPNLLIASLRD</sequence>
<name>A0A543CP70_9ACTN</name>
<evidence type="ECO:0008006" key="4">
    <source>
        <dbReference type="Google" id="ProtNLM"/>
    </source>
</evidence>
<proteinExistence type="predicted"/>
<dbReference type="InterPro" id="IPR011042">
    <property type="entry name" value="6-blade_b-propeller_TolB-like"/>
</dbReference>
<feature type="signal peptide" evidence="1">
    <location>
        <begin position="1"/>
        <end position="24"/>
    </location>
</feature>
<protein>
    <recommendedName>
        <fullName evidence="4">Sugar lactone lactonase YvrE</fullName>
    </recommendedName>
</protein>
<evidence type="ECO:0000256" key="1">
    <source>
        <dbReference type="SAM" id="SignalP"/>
    </source>
</evidence>